<dbReference type="SUPFAM" id="SSF51735">
    <property type="entry name" value="NAD(P)-binding Rossmann-fold domains"/>
    <property type="match status" value="1"/>
</dbReference>
<evidence type="ECO:0000313" key="6">
    <source>
        <dbReference type="EMBL" id="PCC51702.1"/>
    </source>
</evidence>
<dbReference type="PRINTS" id="PR00080">
    <property type="entry name" value="SDRFAMILY"/>
</dbReference>
<dbReference type="Proteomes" id="UP000217720">
    <property type="component" value="Unassembled WGS sequence"/>
</dbReference>
<organism evidence="6 7">
    <name type="scientific">Brevibacterium aurantiacum</name>
    <dbReference type="NCBI Taxonomy" id="273384"/>
    <lineage>
        <taxon>Bacteria</taxon>
        <taxon>Bacillati</taxon>
        <taxon>Actinomycetota</taxon>
        <taxon>Actinomycetes</taxon>
        <taxon>Micrococcales</taxon>
        <taxon>Brevibacteriaceae</taxon>
        <taxon>Brevibacterium</taxon>
    </lineage>
</organism>
<sequence>MILAGGVGERVGLSTPKQLIKIAGRPIIEHTLDVFENSSVIDEIIVMMKPGYLDDINAIVKKNNFTKVSRILEGGGSRNDTTQAALAAINEECNVILHDAVRPLISPRILDSVVDALAEHDAVDVAIPSADTIIEVKEGPTSFNTIANIPKRSLLRRGQTPQAFKHSTLVSAYEVASQDQNFAATDDCAVVLKYLPEVEIAVVPGEERNMKVTEPIDIYLADKLFSLYSSQLEGDTDESALSQALNGKVMVIFGGSYGIGKDIGDLAETYGAVVERFSRSGTNTDVQNRRDIQRAHDLVLEKHRTIDFVVNTAGILQIGELKESSEETIFAATEINYLAPIYIAQTFYNELAESQGSLLFFTSSSYTRGRAGYALYSSAKAATVNLTQALSDEWASERVRVNCINPERTGTPMRTKAFGDEDPATLLTSQSVAAASLETLISRRTGHVIDVRRDDPLSASALNDTTI</sequence>
<feature type="site" description="Transition state stabilizer" evidence="4">
    <location>
        <position position="17"/>
    </location>
</feature>
<dbReference type="PANTHER" id="PTHR32125">
    <property type="entry name" value="2-C-METHYL-D-ERYTHRITOL 4-PHOSPHATE CYTIDYLYLTRANSFERASE, CHLOROPLASTIC"/>
    <property type="match status" value="1"/>
</dbReference>
<dbReference type="GO" id="GO:0050518">
    <property type="term" value="F:2-C-methyl-D-erythritol 4-phosphate cytidylyltransferase activity"/>
    <property type="evidence" value="ECO:0007669"/>
    <property type="project" value="UniProtKB-UniRule"/>
</dbReference>
<evidence type="ECO:0000313" key="7">
    <source>
        <dbReference type="Proteomes" id="UP000217720"/>
    </source>
</evidence>
<dbReference type="Gene3D" id="3.40.50.720">
    <property type="entry name" value="NAD(P)-binding Rossmann-like Domain"/>
    <property type="match status" value="1"/>
</dbReference>
<dbReference type="HAMAP" id="MF_00108">
    <property type="entry name" value="IspD"/>
    <property type="match status" value="1"/>
</dbReference>
<dbReference type="FunFam" id="3.90.550.10:FF:000003">
    <property type="entry name" value="2-C-methyl-D-erythritol 4-phosphate cytidylyltransferase"/>
    <property type="match status" value="1"/>
</dbReference>
<comment type="similarity">
    <text evidence="1 5">Belongs to the short-chain dehydrogenases/reductases (SDR) family.</text>
</comment>
<dbReference type="PANTHER" id="PTHR32125:SF4">
    <property type="entry name" value="2-C-METHYL-D-ERYTHRITOL 4-PHOSPHATE CYTIDYLYLTRANSFERASE, CHLOROPLASTIC"/>
    <property type="match status" value="1"/>
</dbReference>
<proteinExistence type="inferred from homology"/>
<comment type="caution">
    <text evidence="6">The sequence shown here is derived from an EMBL/GenBank/DDBJ whole genome shotgun (WGS) entry which is preliminary data.</text>
</comment>
<feature type="site" description="Positions MEP for the nucleophilic attack" evidence="4">
    <location>
        <position position="211"/>
    </location>
</feature>
<dbReference type="InterPro" id="IPR029044">
    <property type="entry name" value="Nucleotide-diphossugar_trans"/>
</dbReference>
<comment type="pathway">
    <text evidence="4">Isoprenoid biosynthesis; isopentenyl diphosphate biosynthesis via DXP pathway; isopentenyl diphosphate from 1-deoxy-D-xylulose 5-phosphate: step 2/6.</text>
</comment>
<dbReference type="InterPro" id="IPR050088">
    <property type="entry name" value="IspD/TarI_cytidylyltransf_bact"/>
</dbReference>
<protein>
    <recommendedName>
        <fullName evidence="4">2-C-methyl-D-erythritol 4-phosphate cytidylyltransferase</fullName>
        <ecNumber evidence="4">2.7.7.60</ecNumber>
    </recommendedName>
    <alternativeName>
        <fullName evidence="4">4-diphosphocytidyl-2C-methyl-D-erythritol synthase</fullName>
    </alternativeName>
    <alternativeName>
        <fullName evidence="4">MEP cytidylyltransferase</fullName>
        <shortName evidence="4">MCT</shortName>
    </alternativeName>
</protein>
<dbReference type="EC" id="2.7.7.60" evidence="4"/>
<dbReference type="PIRSF" id="PIRSF036586">
    <property type="entry name" value="CDP-ribitol_syn"/>
    <property type="match status" value="1"/>
</dbReference>
<gene>
    <name evidence="4" type="primary">ispD</name>
    <name evidence="6" type="ORF">CIK62_01480</name>
</gene>
<evidence type="ECO:0000256" key="4">
    <source>
        <dbReference type="HAMAP-Rule" id="MF_00108"/>
    </source>
</evidence>
<dbReference type="EMBL" id="NRGO01000004">
    <property type="protein sequence ID" value="PCC51702.1"/>
    <property type="molecule type" value="Genomic_DNA"/>
</dbReference>
<evidence type="ECO:0000256" key="5">
    <source>
        <dbReference type="RuleBase" id="RU000363"/>
    </source>
</evidence>
<keyword evidence="3 4" id="KW-0548">Nucleotidyltransferase</keyword>
<evidence type="ECO:0000256" key="2">
    <source>
        <dbReference type="ARBA" id="ARBA00022679"/>
    </source>
</evidence>
<dbReference type="UniPathway" id="UPA00056">
    <property type="reaction ID" value="UER00093"/>
</dbReference>
<keyword evidence="4" id="KW-0414">Isoprene biosynthesis</keyword>
<dbReference type="InterPro" id="IPR012115">
    <property type="entry name" value="CDP-ribitol_syn"/>
</dbReference>
<evidence type="ECO:0000256" key="3">
    <source>
        <dbReference type="ARBA" id="ARBA00022695"/>
    </source>
</evidence>
<comment type="function">
    <text evidence="4">Catalyzes the formation of 4-diphosphocytidyl-2-C-methyl-D-erythritol from CTP and 2-C-methyl-D-erythritol 4-phosphate (MEP).</text>
</comment>
<dbReference type="InterPro" id="IPR036291">
    <property type="entry name" value="NAD(P)-bd_dom_sf"/>
</dbReference>
<dbReference type="AlphaFoldDB" id="A0A2A3ZI94"/>
<comment type="catalytic activity">
    <reaction evidence="4">
        <text>2-C-methyl-D-erythritol 4-phosphate + CTP + H(+) = 4-CDP-2-C-methyl-D-erythritol + diphosphate</text>
        <dbReference type="Rhea" id="RHEA:13429"/>
        <dbReference type="ChEBI" id="CHEBI:15378"/>
        <dbReference type="ChEBI" id="CHEBI:33019"/>
        <dbReference type="ChEBI" id="CHEBI:37563"/>
        <dbReference type="ChEBI" id="CHEBI:57823"/>
        <dbReference type="ChEBI" id="CHEBI:58262"/>
        <dbReference type="EC" id="2.7.7.60"/>
    </reaction>
</comment>
<dbReference type="InterPro" id="IPR002347">
    <property type="entry name" value="SDR_fam"/>
</dbReference>
<keyword evidence="2 4" id="KW-0808">Transferase</keyword>
<dbReference type="InterPro" id="IPR034683">
    <property type="entry name" value="IspD/TarI"/>
</dbReference>
<name>A0A2A3ZI94_BREAU</name>
<feature type="site" description="Transition state stabilizer" evidence="4">
    <location>
        <position position="10"/>
    </location>
</feature>
<dbReference type="Pfam" id="PF01128">
    <property type="entry name" value="IspD"/>
    <property type="match status" value="1"/>
</dbReference>
<dbReference type="Pfam" id="PF00106">
    <property type="entry name" value="adh_short"/>
    <property type="match status" value="1"/>
</dbReference>
<dbReference type="GO" id="GO:0019288">
    <property type="term" value="P:isopentenyl diphosphate biosynthetic process, methylerythritol 4-phosphate pathway"/>
    <property type="evidence" value="ECO:0007669"/>
    <property type="project" value="UniProtKB-UniRule"/>
</dbReference>
<dbReference type="PRINTS" id="PR00081">
    <property type="entry name" value="GDHRDH"/>
</dbReference>
<dbReference type="CDD" id="cd05233">
    <property type="entry name" value="SDR_c"/>
    <property type="match status" value="1"/>
</dbReference>
<dbReference type="InterPro" id="IPR020904">
    <property type="entry name" value="Sc_DH/Rdtase_CS"/>
</dbReference>
<dbReference type="PROSITE" id="PS00061">
    <property type="entry name" value="ADH_SHORT"/>
    <property type="match status" value="1"/>
</dbReference>
<feature type="site" description="Positions MEP for the nucleophilic attack" evidence="4">
    <location>
        <position position="152"/>
    </location>
</feature>
<dbReference type="SUPFAM" id="SSF53448">
    <property type="entry name" value="Nucleotide-diphospho-sugar transferases"/>
    <property type="match status" value="1"/>
</dbReference>
<accession>A0A2A3ZI94</accession>
<evidence type="ECO:0000256" key="1">
    <source>
        <dbReference type="ARBA" id="ARBA00006484"/>
    </source>
</evidence>
<reference evidence="6 7" key="1">
    <citation type="journal article" date="2017" name="Elife">
        <title>Extensive horizontal gene transfer in cheese-associated bacteria.</title>
        <authorList>
            <person name="Bonham K.S."/>
            <person name="Wolfe B.E."/>
            <person name="Dutton R.J."/>
        </authorList>
    </citation>
    <scope>NUCLEOTIDE SEQUENCE [LARGE SCALE GENOMIC DNA]</scope>
    <source>
        <strain evidence="6 7">900_6</strain>
    </source>
</reference>
<dbReference type="InterPro" id="IPR001228">
    <property type="entry name" value="IspD"/>
</dbReference>
<dbReference type="CDD" id="cd02516">
    <property type="entry name" value="CDP-ME_synthetase"/>
    <property type="match status" value="1"/>
</dbReference>
<dbReference type="Gene3D" id="3.90.550.10">
    <property type="entry name" value="Spore Coat Polysaccharide Biosynthesis Protein SpsA, Chain A"/>
    <property type="match status" value="1"/>
</dbReference>
<comment type="similarity">
    <text evidence="4">Belongs to the IspD/TarI cytidylyltransferase family. IspD subfamily.</text>
</comment>